<name>A0AAV1C2Q9_OLDCO</name>
<dbReference type="PANTHER" id="PTHR33116">
    <property type="entry name" value="REVERSE TRANSCRIPTASE ZINC-BINDING DOMAIN-CONTAINING PROTEIN-RELATED-RELATED"/>
    <property type="match status" value="1"/>
</dbReference>
<evidence type="ECO:0000313" key="2">
    <source>
        <dbReference type="EMBL" id="CAI9089100.1"/>
    </source>
</evidence>
<reference evidence="2" key="1">
    <citation type="submission" date="2023-03" db="EMBL/GenBank/DDBJ databases">
        <authorList>
            <person name="Julca I."/>
        </authorList>
    </citation>
    <scope>NUCLEOTIDE SEQUENCE</scope>
</reference>
<feature type="transmembrane region" description="Helical" evidence="1">
    <location>
        <begin position="116"/>
        <end position="134"/>
    </location>
</feature>
<protein>
    <submittedName>
        <fullName evidence="2">OLC1v1023606C1</fullName>
    </submittedName>
</protein>
<dbReference type="AlphaFoldDB" id="A0AAV1C2Q9"/>
<organism evidence="2 3">
    <name type="scientific">Oldenlandia corymbosa var. corymbosa</name>
    <dbReference type="NCBI Taxonomy" id="529605"/>
    <lineage>
        <taxon>Eukaryota</taxon>
        <taxon>Viridiplantae</taxon>
        <taxon>Streptophyta</taxon>
        <taxon>Embryophyta</taxon>
        <taxon>Tracheophyta</taxon>
        <taxon>Spermatophyta</taxon>
        <taxon>Magnoliopsida</taxon>
        <taxon>eudicotyledons</taxon>
        <taxon>Gunneridae</taxon>
        <taxon>Pentapetalae</taxon>
        <taxon>asterids</taxon>
        <taxon>lamiids</taxon>
        <taxon>Gentianales</taxon>
        <taxon>Rubiaceae</taxon>
        <taxon>Rubioideae</taxon>
        <taxon>Spermacoceae</taxon>
        <taxon>Hedyotis-Oldenlandia complex</taxon>
        <taxon>Oldenlandia</taxon>
    </lineage>
</organism>
<keyword evidence="3" id="KW-1185">Reference proteome</keyword>
<dbReference type="PANTHER" id="PTHR33116:SF86">
    <property type="entry name" value="REVERSE TRANSCRIPTASE DOMAIN-CONTAINING PROTEIN"/>
    <property type="match status" value="1"/>
</dbReference>
<dbReference type="EMBL" id="OX459118">
    <property type="protein sequence ID" value="CAI9089100.1"/>
    <property type="molecule type" value="Genomic_DNA"/>
</dbReference>
<evidence type="ECO:0000256" key="1">
    <source>
        <dbReference type="SAM" id="Phobius"/>
    </source>
</evidence>
<keyword evidence="1" id="KW-0812">Transmembrane</keyword>
<gene>
    <name evidence="2" type="ORF">OLC1_LOCUS1512</name>
</gene>
<keyword evidence="1" id="KW-0472">Membrane</keyword>
<keyword evidence="1" id="KW-1133">Transmembrane helix</keyword>
<proteinExistence type="predicted"/>
<evidence type="ECO:0000313" key="3">
    <source>
        <dbReference type="Proteomes" id="UP001161247"/>
    </source>
</evidence>
<sequence length="256" mass="28970">MPWKIFKLPKGITDNIDRTAAHFVWQGDVEGHKLHWKTWRSICLSKFHGGLGMRAAAHMNHALLARISFMSKPGSQPHGVGEAYFGAGTYFLQGSNGNCQMIIMFHARQTGSQARIILWLLTLIYRILIYRLIISFTRLRDGLMESFKVGKSISSTPYSPHNEHLYSNRPGEVLGSLILVKCLMVDTRSARVTIKRVILQYISQRCGAAVETISHLLLDCIRSQHIWGASPLGFDFSSAKPMPFAHWFVQWMTEAP</sequence>
<dbReference type="Proteomes" id="UP001161247">
    <property type="component" value="Chromosome 1"/>
</dbReference>
<accession>A0AAV1C2Q9</accession>